<proteinExistence type="predicted"/>
<dbReference type="RefSeq" id="WP_111489938.1">
    <property type="nucleotide sequence ID" value="NZ_CP031264.1"/>
</dbReference>
<gene>
    <name evidence="1" type="ORF">C7M71_013200</name>
</gene>
<reference evidence="2" key="1">
    <citation type="submission" date="2018-07" db="EMBL/GenBank/DDBJ databases">
        <title>Streptacidiphilus bronchialis DSM 106435 chromosome.</title>
        <authorList>
            <person name="Batra D."/>
            <person name="Gulvik C.A."/>
        </authorList>
    </citation>
    <scope>NUCLEOTIDE SEQUENCE [LARGE SCALE GENOMIC DNA]</scope>
    <source>
        <strain evidence="2">DSM 106435</strain>
    </source>
</reference>
<protein>
    <submittedName>
        <fullName evidence="1">Uncharacterized protein</fullName>
    </submittedName>
</protein>
<evidence type="ECO:0000313" key="1">
    <source>
        <dbReference type="EMBL" id="AXI78255.1"/>
    </source>
</evidence>
<dbReference type="Proteomes" id="UP000249340">
    <property type="component" value="Chromosome"/>
</dbReference>
<name>A0A345SX00_9ACTN</name>
<sequence length="148" mass="15779">MKQLARRIGKTIAFVLPVVLVTTGTLAVTRVPWAPPSSGDQQVLAAASADGTIGITPRAHRPVKQTSPQEALLQRLLRELKVHDPGSALSMLDRSMRRQPSLTPHCTELSQALGRAAVHKYHGDVKKARSFARPVCDGSFAAGVVDGG</sequence>
<dbReference type="AlphaFoldDB" id="A0A345SX00"/>
<organism evidence="1 2">
    <name type="scientific">Peterkaempfera bronchialis</name>
    <dbReference type="NCBI Taxonomy" id="2126346"/>
    <lineage>
        <taxon>Bacteria</taxon>
        <taxon>Bacillati</taxon>
        <taxon>Actinomycetota</taxon>
        <taxon>Actinomycetes</taxon>
        <taxon>Kitasatosporales</taxon>
        <taxon>Streptomycetaceae</taxon>
        <taxon>Peterkaempfera</taxon>
    </lineage>
</organism>
<dbReference type="EMBL" id="CP031264">
    <property type="protein sequence ID" value="AXI78255.1"/>
    <property type="molecule type" value="Genomic_DNA"/>
</dbReference>
<evidence type="ECO:0000313" key="2">
    <source>
        <dbReference type="Proteomes" id="UP000249340"/>
    </source>
</evidence>
<accession>A0A345SX00</accession>
<dbReference type="OrthoDB" id="3854909at2"/>
<keyword evidence="2" id="KW-1185">Reference proteome</keyword>
<dbReference type="KEGG" id="stri:C7M71_013200"/>